<dbReference type="Proteomes" id="UP000254040">
    <property type="component" value="Unassembled WGS sequence"/>
</dbReference>
<feature type="binding site" evidence="11">
    <location>
        <position position="209"/>
    </location>
    <ligand>
        <name>Mg(2+)</name>
        <dbReference type="ChEBI" id="CHEBI:18420"/>
    </ligand>
</feature>
<evidence type="ECO:0000259" key="12">
    <source>
        <dbReference type="Pfam" id="PF01636"/>
    </source>
</evidence>
<keyword evidence="4 11" id="KW-0808">Transferase</keyword>
<keyword evidence="2 11" id="KW-0723">Serine/threonine-protein kinase</keyword>
<dbReference type="AlphaFoldDB" id="A0A378JX54"/>
<dbReference type="EMBL" id="UGOG01000001">
    <property type="protein sequence ID" value="STX63295.1"/>
    <property type="molecule type" value="Genomic_DNA"/>
</dbReference>
<protein>
    <recommendedName>
        <fullName evidence="11">Stress response kinase A</fullName>
        <ecNumber evidence="11">2.7.11.1</ecNumber>
    </recommendedName>
    <alternativeName>
        <fullName evidence="11">Serine/threonine-protein kinase SrkA</fullName>
    </alternativeName>
</protein>
<dbReference type="GO" id="GO:0005737">
    <property type="term" value="C:cytoplasm"/>
    <property type="evidence" value="ECO:0007669"/>
    <property type="project" value="UniProtKB-SubCell"/>
</dbReference>
<evidence type="ECO:0000256" key="2">
    <source>
        <dbReference type="ARBA" id="ARBA00022527"/>
    </source>
</evidence>
<gene>
    <name evidence="14" type="primary">yihE</name>
    <name evidence="11" type="synonym">srkA</name>
    <name evidence="13" type="ORF">Lmor_2985</name>
    <name evidence="14" type="ORF">NCTC12239_02238</name>
</gene>
<dbReference type="InterPro" id="IPR002575">
    <property type="entry name" value="Aminoglycoside_PTrfase"/>
</dbReference>
<evidence type="ECO:0000256" key="10">
    <source>
        <dbReference type="ARBA" id="ARBA00023016"/>
    </source>
</evidence>
<comment type="subunit">
    <text evidence="11">Monomer.</text>
</comment>
<dbReference type="GO" id="GO:0005524">
    <property type="term" value="F:ATP binding"/>
    <property type="evidence" value="ECO:0007669"/>
    <property type="project" value="UniProtKB-UniRule"/>
</dbReference>
<comment type="similarity">
    <text evidence="11">Belongs to the SrkA/RdoA protein kinase family.</text>
</comment>
<accession>A0A378JX54</accession>
<reference evidence="13 15" key="1">
    <citation type="submission" date="2015-11" db="EMBL/GenBank/DDBJ databases">
        <title>Genomic analysis of 38 Legionella species identifies large and diverse effector repertoires.</title>
        <authorList>
            <person name="Burstein D."/>
            <person name="Amaro F."/>
            <person name="Zusman T."/>
            <person name="Lifshitz Z."/>
            <person name="Cohen O."/>
            <person name="Gilbert J.A."/>
            <person name="Pupko T."/>
            <person name="Shuman H.A."/>
            <person name="Segal G."/>
        </authorList>
    </citation>
    <scope>NUCLEOTIDE SEQUENCE [LARGE SCALE GENOMIC DNA]</scope>
    <source>
        <strain evidence="13 15">ATCC 43877</strain>
    </source>
</reference>
<evidence type="ECO:0000313" key="15">
    <source>
        <dbReference type="Proteomes" id="UP000054985"/>
    </source>
</evidence>
<evidence type="ECO:0000313" key="14">
    <source>
        <dbReference type="EMBL" id="STX63295.1"/>
    </source>
</evidence>
<comment type="catalytic activity">
    <reaction evidence="11">
        <text>L-seryl-[protein] + ATP = O-phospho-L-seryl-[protein] + ADP + H(+)</text>
        <dbReference type="Rhea" id="RHEA:17989"/>
        <dbReference type="Rhea" id="RHEA-COMP:9863"/>
        <dbReference type="Rhea" id="RHEA-COMP:11604"/>
        <dbReference type="ChEBI" id="CHEBI:15378"/>
        <dbReference type="ChEBI" id="CHEBI:29999"/>
        <dbReference type="ChEBI" id="CHEBI:30616"/>
        <dbReference type="ChEBI" id="CHEBI:83421"/>
        <dbReference type="ChEBI" id="CHEBI:456216"/>
        <dbReference type="EC" id="2.7.11.1"/>
    </reaction>
</comment>
<keyword evidence="7 11" id="KW-0418">Kinase</keyword>
<evidence type="ECO:0000256" key="7">
    <source>
        <dbReference type="ARBA" id="ARBA00022777"/>
    </source>
</evidence>
<comment type="subcellular location">
    <subcellularLocation>
        <location evidence="11">Cytoplasm</location>
    </subcellularLocation>
</comment>
<dbReference type="NCBIfam" id="NF008738">
    <property type="entry name" value="PRK11768.1"/>
    <property type="match status" value="1"/>
</dbReference>
<dbReference type="EMBL" id="LNYN01000042">
    <property type="protein sequence ID" value="KTD30878.1"/>
    <property type="molecule type" value="Genomic_DNA"/>
</dbReference>
<comment type="catalytic activity">
    <reaction evidence="11">
        <text>L-threonyl-[protein] + ATP = O-phospho-L-threonyl-[protein] + ADP + H(+)</text>
        <dbReference type="Rhea" id="RHEA:46608"/>
        <dbReference type="Rhea" id="RHEA-COMP:11060"/>
        <dbReference type="Rhea" id="RHEA-COMP:11605"/>
        <dbReference type="ChEBI" id="CHEBI:15378"/>
        <dbReference type="ChEBI" id="CHEBI:30013"/>
        <dbReference type="ChEBI" id="CHEBI:30616"/>
        <dbReference type="ChEBI" id="CHEBI:61977"/>
        <dbReference type="ChEBI" id="CHEBI:456216"/>
        <dbReference type="EC" id="2.7.11.1"/>
    </reaction>
</comment>
<dbReference type="InterPro" id="IPR011009">
    <property type="entry name" value="Kinase-like_dom_sf"/>
</dbReference>
<feature type="active site" evidence="11">
    <location>
        <position position="221"/>
    </location>
</feature>
<dbReference type="SUPFAM" id="SSF56112">
    <property type="entry name" value="Protein kinase-like (PK-like)"/>
    <property type="match status" value="1"/>
</dbReference>
<feature type="site" description="ATP" evidence="11">
    <location>
        <position position="37"/>
    </location>
</feature>
<sequence>MNHDNQTPYEQLNPDMIWDAIESTGYKCTGSLLALNSYENRVYQIGIENAEPLIVKFYRPHRWSSDAILEEHQFALELAQHEIPVIAPLLINNKTLHYYDEFRFALFPRRGGRPLELDNDEHLEWMGRFIGRLHGVSACKSFQHRIQLQTRNYGHEPYEFLMKNHFIPEYMSSNYCRTVETALQKIDQIMSSIGQIELIRLHGDCHAGNVLWSESGPHIVDLDDCLMGPAVQDIWMLLSGDQKQMEVQLTKILEGYYEFYDFNPRERHLIEVLRTLRMLHYSGWLAKRWTDPAFPQSFPWFNTPVYWQNQLMNLNEQIELLDQIEC</sequence>
<keyword evidence="6 11" id="KW-0547">Nucleotide-binding</keyword>
<dbReference type="HAMAP" id="MF_01497">
    <property type="entry name" value="SrkA_kinase"/>
    <property type="match status" value="1"/>
</dbReference>
<evidence type="ECO:0000256" key="8">
    <source>
        <dbReference type="ARBA" id="ARBA00022840"/>
    </source>
</evidence>
<keyword evidence="8 11" id="KW-0067">ATP-binding</keyword>
<dbReference type="STRING" id="39962.Lmor_2985"/>
<reference evidence="14 16" key="2">
    <citation type="submission" date="2018-06" db="EMBL/GenBank/DDBJ databases">
        <authorList>
            <consortium name="Pathogen Informatics"/>
            <person name="Doyle S."/>
        </authorList>
    </citation>
    <scope>NUCLEOTIDE SEQUENCE [LARGE SCALE GENOMIC DNA]</scope>
    <source>
        <strain evidence="14 16">NCTC12239</strain>
    </source>
</reference>
<dbReference type="PANTHER" id="PTHR39573">
    <property type="entry name" value="STRESS RESPONSE KINASE A"/>
    <property type="match status" value="1"/>
</dbReference>
<keyword evidence="5 11" id="KW-0479">Metal-binding</keyword>
<organism evidence="14 16">
    <name type="scientific">Legionella moravica</name>
    <dbReference type="NCBI Taxonomy" id="39962"/>
    <lineage>
        <taxon>Bacteria</taxon>
        <taxon>Pseudomonadati</taxon>
        <taxon>Pseudomonadota</taxon>
        <taxon>Gammaproteobacteria</taxon>
        <taxon>Legionellales</taxon>
        <taxon>Legionellaceae</taxon>
        <taxon>Legionella</taxon>
    </lineage>
</organism>
<evidence type="ECO:0000256" key="4">
    <source>
        <dbReference type="ARBA" id="ARBA00022679"/>
    </source>
</evidence>
<keyword evidence="1 11" id="KW-0963">Cytoplasm</keyword>
<keyword evidence="3 11" id="KW-0597">Phosphoprotein</keyword>
<evidence type="ECO:0000256" key="11">
    <source>
        <dbReference type="HAMAP-Rule" id="MF_01497"/>
    </source>
</evidence>
<evidence type="ECO:0000313" key="16">
    <source>
        <dbReference type="Proteomes" id="UP000254040"/>
    </source>
</evidence>
<dbReference type="RefSeq" id="WP_028385194.1">
    <property type="nucleotide sequence ID" value="NZ_CAAAJG010000033.1"/>
</dbReference>
<dbReference type="GO" id="GO:0004674">
    <property type="term" value="F:protein serine/threonine kinase activity"/>
    <property type="evidence" value="ECO:0007669"/>
    <property type="project" value="UniProtKB-UniRule"/>
</dbReference>
<dbReference type="EC" id="2.7.11.1" evidence="11"/>
<dbReference type="OrthoDB" id="5392197at2"/>
<dbReference type="Pfam" id="PF01636">
    <property type="entry name" value="APH"/>
    <property type="match status" value="1"/>
</dbReference>
<feature type="binding site" evidence="11">
    <location>
        <position position="221"/>
    </location>
    <ligand>
        <name>Mg(2+)</name>
        <dbReference type="ChEBI" id="CHEBI:18420"/>
    </ligand>
</feature>
<name>A0A378JX54_9GAMM</name>
<dbReference type="Gene3D" id="1.20.1270.170">
    <property type="match status" value="1"/>
</dbReference>
<keyword evidence="10 11" id="KW-0346">Stress response</keyword>
<dbReference type="PANTHER" id="PTHR39573:SF1">
    <property type="entry name" value="STRESS RESPONSE KINASE A"/>
    <property type="match status" value="1"/>
</dbReference>
<dbReference type="GO" id="GO:0000287">
    <property type="term" value="F:magnesium ion binding"/>
    <property type="evidence" value="ECO:0007669"/>
    <property type="project" value="UniProtKB-UniRule"/>
</dbReference>
<comment type="cofactor">
    <cofactor evidence="11">
        <name>Mg(2+)</name>
        <dbReference type="ChEBI" id="CHEBI:18420"/>
    </cofactor>
</comment>
<evidence type="ECO:0000256" key="3">
    <source>
        <dbReference type="ARBA" id="ARBA00022553"/>
    </source>
</evidence>
<dbReference type="Gene3D" id="1.10.510.10">
    <property type="entry name" value="Transferase(Phosphotransferase) domain 1"/>
    <property type="match status" value="1"/>
</dbReference>
<dbReference type="Gene3D" id="3.30.200.70">
    <property type="match status" value="1"/>
</dbReference>
<evidence type="ECO:0000256" key="6">
    <source>
        <dbReference type="ARBA" id="ARBA00022741"/>
    </source>
</evidence>
<proteinExistence type="inferred from homology"/>
<keyword evidence="15" id="KW-1185">Reference proteome</keyword>
<evidence type="ECO:0000256" key="1">
    <source>
        <dbReference type="ARBA" id="ARBA00022490"/>
    </source>
</evidence>
<feature type="active site" description="Proton acceptor" evidence="11">
    <location>
        <position position="204"/>
    </location>
</feature>
<dbReference type="InterPro" id="IPR032882">
    <property type="entry name" value="SrkA/RdoA"/>
</dbReference>
<feature type="domain" description="Aminoglycoside phosphotransferase" evidence="12">
    <location>
        <begin position="36"/>
        <end position="257"/>
    </location>
</feature>
<comment type="function">
    <text evidence="11">A protein kinase that phosphorylates Ser and Thr residues. Probably acts to suppress the effects of stress linked to accumulation of reactive oxygen species. Probably involved in the extracytoplasmic stress response.</text>
</comment>
<evidence type="ECO:0000256" key="5">
    <source>
        <dbReference type="ARBA" id="ARBA00022723"/>
    </source>
</evidence>
<keyword evidence="9 11" id="KW-0460">Magnesium</keyword>
<evidence type="ECO:0000256" key="9">
    <source>
        <dbReference type="ARBA" id="ARBA00022842"/>
    </source>
</evidence>
<evidence type="ECO:0000313" key="13">
    <source>
        <dbReference type="EMBL" id="KTD30878.1"/>
    </source>
</evidence>
<dbReference type="Proteomes" id="UP000054985">
    <property type="component" value="Unassembled WGS sequence"/>
</dbReference>